<sequence length="153" mass="17536">MRDEKRENRFEITSASIRRPSTNHTVAYGIRLIFTSLYTHTPTQSVVDPAWLPLLTVLFSPRARPSYDSPISSCTYIRILLSDLLTRADVISHKTRCWLCFMLRLLEGPMCGFTGARWPICSFLSEFYALGTTNLSVCVRLMFSLWAEGRLVH</sequence>
<dbReference type="EMBL" id="KZ825112">
    <property type="protein sequence ID" value="PYI22180.1"/>
    <property type="molecule type" value="Genomic_DNA"/>
</dbReference>
<reference evidence="1 2" key="1">
    <citation type="submission" date="2018-02" db="EMBL/GenBank/DDBJ databases">
        <title>The genomes of Aspergillus section Nigri reveals drivers in fungal speciation.</title>
        <authorList>
            <consortium name="DOE Joint Genome Institute"/>
            <person name="Vesth T.C."/>
            <person name="Nybo J."/>
            <person name="Theobald S."/>
            <person name="Brandl J."/>
            <person name="Frisvad J.C."/>
            <person name="Nielsen K.F."/>
            <person name="Lyhne E.K."/>
            <person name="Kogle M.E."/>
            <person name="Kuo A."/>
            <person name="Riley R."/>
            <person name="Clum A."/>
            <person name="Nolan M."/>
            <person name="Lipzen A."/>
            <person name="Salamov A."/>
            <person name="Henrissat B."/>
            <person name="Wiebenga A."/>
            <person name="De vries R.P."/>
            <person name="Grigoriev I.V."/>
            <person name="Mortensen U.H."/>
            <person name="Andersen M.R."/>
            <person name="Baker S.E."/>
        </authorList>
    </citation>
    <scope>NUCLEOTIDE SEQUENCE [LARGE SCALE GENOMIC DNA]</scope>
    <source>
        <strain evidence="1 2">CBS 115571</strain>
    </source>
</reference>
<name>A0A2V5I0U4_ASPV1</name>
<dbReference type="AlphaFoldDB" id="A0A2V5I0U4"/>
<dbReference type="Proteomes" id="UP000249829">
    <property type="component" value="Unassembled WGS sequence"/>
</dbReference>
<evidence type="ECO:0000313" key="2">
    <source>
        <dbReference type="Proteomes" id="UP000249829"/>
    </source>
</evidence>
<gene>
    <name evidence="1" type="ORF">BO99DRAFT_32634</name>
</gene>
<evidence type="ECO:0000313" key="1">
    <source>
        <dbReference type="EMBL" id="PYI22180.1"/>
    </source>
</evidence>
<proteinExistence type="predicted"/>
<accession>A0A2V5I0U4</accession>
<organism evidence="1 2">
    <name type="scientific">Aspergillus violaceofuscus (strain CBS 115571)</name>
    <dbReference type="NCBI Taxonomy" id="1450538"/>
    <lineage>
        <taxon>Eukaryota</taxon>
        <taxon>Fungi</taxon>
        <taxon>Dikarya</taxon>
        <taxon>Ascomycota</taxon>
        <taxon>Pezizomycotina</taxon>
        <taxon>Eurotiomycetes</taxon>
        <taxon>Eurotiomycetidae</taxon>
        <taxon>Eurotiales</taxon>
        <taxon>Aspergillaceae</taxon>
        <taxon>Aspergillus</taxon>
    </lineage>
</organism>
<protein>
    <submittedName>
        <fullName evidence="1">Uncharacterized protein</fullName>
    </submittedName>
</protein>
<keyword evidence="2" id="KW-1185">Reference proteome</keyword>